<accession>A0A242CCT8</accession>
<feature type="signal peptide" evidence="2">
    <location>
        <begin position="1"/>
        <end position="20"/>
    </location>
</feature>
<evidence type="ECO:0000313" key="5">
    <source>
        <dbReference type="Proteomes" id="UP000195139"/>
    </source>
</evidence>
<proteinExistence type="predicted"/>
<name>A0A242CCT8_9ENTE</name>
<dbReference type="PROSITE" id="PS51257">
    <property type="entry name" value="PROKAR_LIPOPROTEIN"/>
    <property type="match status" value="1"/>
</dbReference>
<feature type="region of interest" description="Disordered" evidence="1">
    <location>
        <begin position="25"/>
        <end position="51"/>
    </location>
</feature>
<protein>
    <submittedName>
        <fullName evidence="4">Uncharacterized protein</fullName>
    </submittedName>
</protein>
<comment type="caution">
    <text evidence="4">The sequence shown here is derived from an EMBL/GenBank/DDBJ whole genome shotgun (WGS) entry which is preliminary data.</text>
</comment>
<sequence length="88" mass="9892">MKKRRLTLIALLLLVVVTLAACGSKENKKDEESPKMGEKLDKKESDVVSERTEVIDGQEMTIKTFKDGTEVTLPKGINLDDVEIQRMD</sequence>
<feature type="chain" id="PRO_5038609859" evidence="2">
    <location>
        <begin position="21"/>
        <end position="88"/>
    </location>
</feature>
<reference evidence="3 5" key="2">
    <citation type="submission" date="2018-07" db="EMBL/GenBank/DDBJ databases">
        <title>The Genome Sequence of Enterococcus sp. DIV0659b.</title>
        <authorList>
            <consortium name="The Broad Institute Genomics Platform"/>
            <consortium name="The Broad Institute Genomic Center for Infectious Diseases"/>
            <person name="Earl A."/>
            <person name="Manson A."/>
            <person name="Schwartman J."/>
            <person name="Gilmore M."/>
            <person name="Abouelleil A."/>
            <person name="Cao P."/>
            <person name="Chapman S."/>
            <person name="Cusick C."/>
            <person name="Shea T."/>
            <person name="Young S."/>
            <person name="Neafsey D."/>
            <person name="Nusbaum C."/>
            <person name="Birren B."/>
        </authorList>
    </citation>
    <scope>NUCLEOTIDE SEQUENCE [LARGE SCALE GENOMIC DNA]</scope>
    <source>
        <strain evidence="3 5">4G2_DIV0659</strain>
    </source>
</reference>
<dbReference type="RefSeq" id="WP_086331122.1">
    <property type="nucleotide sequence ID" value="NZ_NGLE02000001.1"/>
</dbReference>
<keyword evidence="2" id="KW-0732">Signal</keyword>
<dbReference type="EMBL" id="NGLE01000003">
    <property type="protein sequence ID" value="OTO07979.1"/>
    <property type="molecule type" value="Genomic_DNA"/>
</dbReference>
<evidence type="ECO:0000256" key="1">
    <source>
        <dbReference type="SAM" id="MobiDB-lite"/>
    </source>
</evidence>
<keyword evidence="5" id="KW-1185">Reference proteome</keyword>
<evidence type="ECO:0000313" key="4">
    <source>
        <dbReference type="EMBL" id="OTO07979.1"/>
    </source>
</evidence>
<gene>
    <name evidence="3" type="ORF">A5880_001187</name>
    <name evidence="4" type="ORF">A5880_002249</name>
</gene>
<dbReference type="AlphaFoldDB" id="A0A242CCT8"/>
<dbReference type="EMBL" id="NGLE02000001">
    <property type="protein sequence ID" value="MEI5993640.1"/>
    <property type="molecule type" value="Genomic_DNA"/>
</dbReference>
<evidence type="ECO:0000256" key="2">
    <source>
        <dbReference type="SAM" id="SignalP"/>
    </source>
</evidence>
<evidence type="ECO:0000313" key="3">
    <source>
        <dbReference type="EMBL" id="MEI5993640.1"/>
    </source>
</evidence>
<dbReference type="Proteomes" id="UP000195139">
    <property type="component" value="Unassembled WGS sequence"/>
</dbReference>
<dbReference type="OrthoDB" id="2197011at2"/>
<reference evidence="4" key="1">
    <citation type="submission" date="2017-05" db="EMBL/GenBank/DDBJ databases">
        <title>The Genome Sequence of Enterococcus sp. 4G2_DIV0659.</title>
        <authorList>
            <consortium name="The Broad Institute Genomics Platform"/>
            <consortium name="The Broad Institute Genomic Center for Infectious Diseases"/>
            <person name="Earl A."/>
            <person name="Manson A."/>
            <person name="Schwartman J."/>
            <person name="Gilmore M."/>
            <person name="Abouelleil A."/>
            <person name="Cao P."/>
            <person name="Chapman S."/>
            <person name="Cusick C."/>
            <person name="Shea T."/>
            <person name="Young S."/>
            <person name="Neafsey D."/>
            <person name="Nusbaum C."/>
            <person name="Birren B."/>
        </authorList>
    </citation>
    <scope>NUCLEOTIDE SEQUENCE [LARGE SCALE GENOMIC DNA]</scope>
    <source>
        <strain evidence="4">4G2_DIV0659</strain>
    </source>
</reference>
<organism evidence="4">
    <name type="scientific">Candidatus Enterococcus mansonii</name>
    <dbReference type="NCBI Taxonomy" id="1834181"/>
    <lineage>
        <taxon>Bacteria</taxon>
        <taxon>Bacillati</taxon>
        <taxon>Bacillota</taxon>
        <taxon>Bacilli</taxon>
        <taxon>Lactobacillales</taxon>
        <taxon>Enterococcaceae</taxon>
        <taxon>Enterococcus</taxon>
    </lineage>
</organism>